<dbReference type="Ensembl" id="ENSCJAT00000146935.1">
    <property type="protein sequence ID" value="ENSCJAP00000089043.1"/>
    <property type="gene ID" value="ENSCJAG00000063994.2"/>
</dbReference>
<name>A0A8I3WHX2_CALJA</name>
<reference evidence="1" key="3">
    <citation type="submission" date="2025-09" db="UniProtKB">
        <authorList>
            <consortium name="Ensembl"/>
        </authorList>
    </citation>
    <scope>IDENTIFICATION</scope>
</reference>
<evidence type="ECO:0000313" key="1">
    <source>
        <dbReference type="Ensembl" id="ENSCJAP00000089043.1"/>
    </source>
</evidence>
<reference evidence="1" key="2">
    <citation type="submission" date="2025-08" db="UniProtKB">
        <authorList>
            <consortium name="Ensembl"/>
        </authorList>
    </citation>
    <scope>IDENTIFICATION</scope>
</reference>
<organism evidence="1 2">
    <name type="scientific">Callithrix jacchus</name>
    <name type="common">White-tufted-ear marmoset</name>
    <name type="synonym">Simia Jacchus</name>
    <dbReference type="NCBI Taxonomy" id="9483"/>
    <lineage>
        <taxon>Eukaryota</taxon>
        <taxon>Metazoa</taxon>
        <taxon>Chordata</taxon>
        <taxon>Craniata</taxon>
        <taxon>Vertebrata</taxon>
        <taxon>Euteleostomi</taxon>
        <taxon>Mammalia</taxon>
        <taxon>Eutheria</taxon>
        <taxon>Euarchontoglires</taxon>
        <taxon>Primates</taxon>
        <taxon>Haplorrhini</taxon>
        <taxon>Platyrrhini</taxon>
        <taxon>Cebidae</taxon>
        <taxon>Callitrichinae</taxon>
        <taxon>Callithrix</taxon>
        <taxon>Callithrix</taxon>
    </lineage>
</organism>
<dbReference type="GeneTree" id="ENSGT00940000161627"/>
<dbReference type="AlphaFoldDB" id="A0A8I3WHX2"/>
<evidence type="ECO:0000313" key="2">
    <source>
        <dbReference type="Proteomes" id="UP000008225"/>
    </source>
</evidence>
<accession>A0A8I3WHX2</accession>
<protein>
    <submittedName>
        <fullName evidence="1">Uncharacterized protein</fullName>
    </submittedName>
</protein>
<dbReference type="Proteomes" id="UP000008225">
    <property type="component" value="Chromosome 8"/>
</dbReference>
<dbReference type="PANTHER" id="PTHR46254">
    <property type="entry name" value="PROTEIN GVQW1-RELATED"/>
    <property type="match status" value="1"/>
</dbReference>
<reference evidence="1 2" key="1">
    <citation type="submission" date="2009-03" db="EMBL/GenBank/DDBJ databases">
        <authorList>
            <person name="Warren W."/>
            <person name="Ye L."/>
            <person name="Minx P."/>
            <person name="Worley K."/>
            <person name="Gibbs R."/>
            <person name="Wilson R.K."/>
        </authorList>
    </citation>
    <scope>NUCLEOTIDE SEQUENCE [LARGE SCALE GENOMIC DNA]</scope>
</reference>
<proteinExistence type="predicted"/>
<sequence>MAPEKFLPLKLHPLMDPEREHIPSAGVQWQDLGSPNIWPSRFKQFSCLSFLSSQDYRHAPPGPGNFCIFNRDGVSPYWPRWSLTPELMICPPWLLKVLGLQA</sequence>
<keyword evidence="2" id="KW-1185">Reference proteome</keyword>